<reference evidence="3" key="1">
    <citation type="submission" date="2022-10" db="EMBL/GenBank/DDBJ databases">
        <title>Genome assembly of Pristionchus species.</title>
        <authorList>
            <person name="Yoshida K."/>
            <person name="Sommer R.J."/>
        </authorList>
    </citation>
    <scope>NUCLEOTIDE SEQUENCE [LARGE SCALE GENOMIC DNA]</scope>
    <source>
        <strain evidence="3">RS5460</strain>
    </source>
</reference>
<dbReference type="SUPFAM" id="SSF56436">
    <property type="entry name" value="C-type lectin-like"/>
    <property type="match status" value="1"/>
</dbReference>
<evidence type="ECO:0000313" key="3">
    <source>
        <dbReference type="Proteomes" id="UP001328107"/>
    </source>
</evidence>
<organism evidence="2 3">
    <name type="scientific">Pristionchus mayeri</name>
    <dbReference type="NCBI Taxonomy" id="1317129"/>
    <lineage>
        <taxon>Eukaryota</taxon>
        <taxon>Metazoa</taxon>
        <taxon>Ecdysozoa</taxon>
        <taxon>Nematoda</taxon>
        <taxon>Chromadorea</taxon>
        <taxon>Rhabditida</taxon>
        <taxon>Rhabditina</taxon>
        <taxon>Diplogasteromorpha</taxon>
        <taxon>Diplogasteroidea</taxon>
        <taxon>Neodiplogasteridae</taxon>
        <taxon>Pristionchus</taxon>
    </lineage>
</organism>
<gene>
    <name evidence="2" type="ORF">PMAYCL1PPCAC_14439</name>
</gene>
<evidence type="ECO:0000256" key="1">
    <source>
        <dbReference type="ARBA" id="ARBA00023157"/>
    </source>
</evidence>
<comment type="caution">
    <text evidence="2">The sequence shown here is derived from an EMBL/GenBank/DDBJ whole genome shotgun (WGS) entry which is preliminary data.</text>
</comment>
<keyword evidence="1" id="KW-1015">Disulfide bond</keyword>
<accession>A0AAN4ZQM2</accession>
<dbReference type="InterPro" id="IPR016186">
    <property type="entry name" value="C-type_lectin-like/link_sf"/>
</dbReference>
<dbReference type="EMBL" id="BTRK01000003">
    <property type="protein sequence ID" value="GMR44244.1"/>
    <property type="molecule type" value="Genomic_DNA"/>
</dbReference>
<protein>
    <recommendedName>
        <fullName evidence="4">C-type lectin</fullName>
    </recommendedName>
</protein>
<proteinExistence type="predicted"/>
<evidence type="ECO:0000313" key="2">
    <source>
        <dbReference type="EMBL" id="GMR44244.1"/>
    </source>
</evidence>
<dbReference type="Gene3D" id="3.10.100.10">
    <property type="entry name" value="Mannose-Binding Protein A, subunit A"/>
    <property type="match status" value="1"/>
</dbReference>
<dbReference type="PANTHER" id="PTHR22991:SF40">
    <property type="entry name" value="PROTEIN CBG13490"/>
    <property type="match status" value="1"/>
</dbReference>
<feature type="non-terminal residue" evidence="2">
    <location>
        <position position="1"/>
    </location>
</feature>
<feature type="non-terminal residue" evidence="2">
    <location>
        <position position="90"/>
    </location>
</feature>
<dbReference type="InterPro" id="IPR016187">
    <property type="entry name" value="CTDL_fold"/>
</dbReference>
<keyword evidence="3" id="KW-1185">Reference proteome</keyword>
<evidence type="ECO:0008006" key="4">
    <source>
        <dbReference type="Google" id="ProtNLM"/>
    </source>
</evidence>
<dbReference type="AlphaFoldDB" id="A0AAN4ZQM2"/>
<dbReference type="CDD" id="cd00037">
    <property type="entry name" value="CLECT"/>
    <property type="match status" value="1"/>
</dbReference>
<dbReference type="PANTHER" id="PTHR22991">
    <property type="entry name" value="PROTEIN CBG13490"/>
    <property type="match status" value="1"/>
</dbReference>
<dbReference type="InterPro" id="IPR050976">
    <property type="entry name" value="Snaclec"/>
</dbReference>
<name>A0AAN4ZQM2_9BILA</name>
<dbReference type="Proteomes" id="UP001328107">
    <property type="component" value="Unassembled WGS sequence"/>
</dbReference>
<sequence>LWHESKDGRYRGVSSLICEGDNETDSPCGPYSALEKSSDVCYQLQEGESTWHEAEMTCRAKGGHLSAIHDEKVNDFIKDMAVAAGRMGGV</sequence>